<gene>
    <name evidence="2" type="ORF">J2X98_004178</name>
</gene>
<name>A0ABT9S241_9MICC</name>
<keyword evidence="3" id="KW-1185">Reference proteome</keyword>
<reference evidence="2 3" key="1">
    <citation type="submission" date="2023-07" db="EMBL/GenBank/DDBJ databases">
        <title>Sorghum-associated microbial communities from plants grown in Nebraska, USA.</title>
        <authorList>
            <person name="Schachtman D."/>
        </authorList>
    </citation>
    <scope>NUCLEOTIDE SEQUENCE [LARGE SCALE GENOMIC DNA]</scope>
    <source>
        <strain evidence="2 3">CC222</strain>
    </source>
</reference>
<dbReference type="EMBL" id="JAUSRE010000031">
    <property type="protein sequence ID" value="MDP9890564.1"/>
    <property type="molecule type" value="Genomic_DNA"/>
</dbReference>
<evidence type="ECO:0000313" key="2">
    <source>
        <dbReference type="EMBL" id="MDP9890564.1"/>
    </source>
</evidence>
<evidence type="ECO:0000256" key="1">
    <source>
        <dbReference type="SAM" id="MobiDB-lite"/>
    </source>
</evidence>
<proteinExistence type="predicted"/>
<dbReference type="RefSeq" id="WP_307311955.1">
    <property type="nucleotide sequence ID" value="NZ_JAUSRE010000031.1"/>
</dbReference>
<organism evidence="2 3">
    <name type="scientific">Pseudarthrobacter enclensis</name>
    <dbReference type="NCBI Taxonomy" id="993070"/>
    <lineage>
        <taxon>Bacteria</taxon>
        <taxon>Bacillati</taxon>
        <taxon>Actinomycetota</taxon>
        <taxon>Actinomycetes</taxon>
        <taxon>Micrococcales</taxon>
        <taxon>Micrococcaceae</taxon>
        <taxon>Pseudarthrobacter</taxon>
    </lineage>
</organism>
<accession>A0ABT9S241</accession>
<feature type="region of interest" description="Disordered" evidence="1">
    <location>
        <begin position="376"/>
        <end position="398"/>
    </location>
</feature>
<dbReference type="Proteomes" id="UP001226577">
    <property type="component" value="Unassembled WGS sequence"/>
</dbReference>
<comment type="caution">
    <text evidence="2">The sequence shown here is derived from an EMBL/GenBank/DDBJ whole genome shotgun (WGS) entry which is preliminary data.</text>
</comment>
<evidence type="ECO:0000313" key="3">
    <source>
        <dbReference type="Proteomes" id="UP001226577"/>
    </source>
</evidence>
<sequence length="398" mass="44160">MRHDWLPDRHLGVAATLAHAGELIGQISALLFAYQTQPEGIFGLVEVPTTAAFSCTVVGRVAPIPRKVPLLVADVLVTLRAALEHTLFAEAEFLDGAPLDAKAAKLVEVPASDTWEKFEDWKKKRARKGPPSLRGRGELARRLEALQPFHRRMEPQSHPLARLVLHTNHAKHRMPAITAVRLAAMYEDDRMPRSIRDLAPRPEEPLRVGEVIAQTPIGTKVPVTLFPTVGINRPGTDRWPVLIKELEEIAHWVRTQAVPRLITGTEPPEPGLPTRYEISVGHEDERQAMSTGSTTSAGERHKKDLVAPSARGDLAEMISMIDGSPSEPQIARWLAQLNDEGVLEQMSRLRVAFDYDPEVERHNLEVLKGCRDAAFRFGDSDGTRSKPGSPRRDARFGT</sequence>
<feature type="compositionally biased region" description="Polar residues" evidence="1">
    <location>
        <begin position="288"/>
        <end position="297"/>
    </location>
</feature>
<protein>
    <submittedName>
        <fullName evidence="2">Uncharacterized protein</fullName>
    </submittedName>
</protein>
<feature type="region of interest" description="Disordered" evidence="1">
    <location>
        <begin position="280"/>
        <end position="303"/>
    </location>
</feature>